<dbReference type="AlphaFoldDB" id="A0A1E5L279"/>
<dbReference type="EMBL" id="MJAT01000039">
    <property type="protein sequence ID" value="OEH84258.1"/>
    <property type="molecule type" value="Genomic_DNA"/>
</dbReference>
<accession>A0A1E5L279</accession>
<protein>
    <submittedName>
        <fullName evidence="2">Sporulation protein</fullName>
    </submittedName>
</protein>
<feature type="region of interest" description="Disordered" evidence="1">
    <location>
        <begin position="50"/>
        <end position="70"/>
    </location>
</feature>
<organism evidence="2 3">
    <name type="scientific">Desulfuribacillus stibiiarsenatis</name>
    <dbReference type="NCBI Taxonomy" id="1390249"/>
    <lineage>
        <taxon>Bacteria</taxon>
        <taxon>Bacillati</taxon>
        <taxon>Bacillota</taxon>
        <taxon>Desulfuribacillia</taxon>
        <taxon>Desulfuribacillales</taxon>
        <taxon>Desulfuribacillaceae</taxon>
        <taxon>Desulfuribacillus</taxon>
    </lineage>
</organism>
<name>A0A1E5L279_9FIRM</name>
<sequence>MDYMVKDIMDSVLERLEKFLQTKTVIGEAIQIGNVTLIPVLSVSFGLGGGGGEGEHKGSDNGSGAGAGAGARISPKALVVVKDDEVSILPISERGSLEKIVSMVPDIVDKIKVNCCEGSEKKE</sequence>
<keyword evidence="3" id="KW-1185">Reference proteome</keyword>
<evidence type="ECO:0000256" key="1">
    <source>
        <dbReference type="SAM" id="MobiDB-lite"/>
    </source>
</evidence>
<dbReference type="PANTHER" id="PTHR39162">
    <property type="entry name" value="GLL3345 PROTEIN"/>
    <property type="match status" value="1"/>
</dbReference>
<gene>
    <name evidence="2" type="ORF">BHU72_10610</name>
</gene>
<dbReference type="Pfam" id="PF09579">
    <property type="entry name" value="Spore_YtfJ"/>
    <property type="match status" value="1"/>
</dbReference>
<dbReference type="OrthoDB" id="1711150at2"/>
<comment type="caution">
    <text evidence="2">The sequence shown here is derived from an EMBL/GenBank/DDBJ whole genome shotgun (WGS) entry which is preliminary data.</text>
</comment>
<reference evidence="2 3" key="1">
    <citation type="submission" date="2016-09" db="EMBL/GenBank/DDBJ databases">
        <title>Desulfuribacillus arsenicus sp. nov., an obligately anaerobic, dissimilatory arsenic- and antimonate-reducing bacterium isolated from anoxic sediments.</title>
        <authorList>
            <person name="Abin C.A."/>
            <person name="Hollibaugh J.T."/>
        </authorList>
    </citation>
    <scope>NUCLEOTIDE SEQUENCE [LARGE SCALE GENOMIC DNA]</scope>
    <source>
        <strain evidence="2 3">MLFW-2</strain>
    </source>
</reference>
<dbReference type="PANTHER" id="PTHR39162:SF1">
    <property type="entry name" value="SPORULATION PROTEIN YTFJ"/>
    <property type="match status" value="1"/>
</dbReference>
<dbReference type="Proteomes" id="UP000095255">
    <property type="component" value="Unassembled WGS sequence"/>
</dbReference>
<dbReference type="STRING" id="1390249.BHU72_10610"/>
<evidence type="ECO:0000313" key="3">
    <source>
        <dbReference type="Proteomes" id="UP000095255"/>
    </source>
</evidence>
<dbReference type="PIRSF" id="PIRSF021377">
    <property type="entry name" value="YtfJ"/>
    <property type="match status" value="1"/>
</dbReference>
<evidence type="ECO:0000313" key="2">
    <source>
        <dbReference type="EMBL" id="OEH84258.1"/>
    </source>
</evidence>
<dbReference type="InterPro" id="IPR014229">
    <property type="entry name" value="Spore_YtfJ"/>
</dbReference>
<proteinExistence type="predicted"/>